<keyword evidence="6 12" id="KW-0694">RNA-binding</keyword>
<dbReference type="InterPro" id="IPR002307">
    <property type="entry name" value="Tyr-tRNA-ligase"/>
</dbReference>
<evidence type="ECO:0000256" key="11">
    <source>
        <dbReference type="HAMAP-Rule" id="MF_02006"/>
    </source>
</evidence>
<dbReference type="HAMAP" id="MF_02006">
    <property type="entry name" value="Tyr_tRNA_synth_type1"/>
    <property type="match status" value="1"/>
</dbReference>
<dbReference type="InterPro" id="IPR024107">
    <property type="entry name" value="Tyr-tRNA-ligase_bac_1"/>
</dbReference>
<dbReference type="InterPro" id="IPR036986">
    <property type="entry name" value="S4_RNA-bd_sf"/>
</dbReference>
<dbReference type="SUPFAM" id="SSF52374">
    <property type="entry name" value="Nucleotidylyl transferase"/>
    <property type="match status" value="1"/>
</dbReference>
<dbReference type="CDD" id="cd00165">
    <property type="entry name" value="S4"/>
    <property type="match status" value="1"/>
</dbReference>
<evidence type="ECO:0000256" key="4">
    <source>
        <dbReference type="ARBA" id="ARBA00022741"/>
    </source>
</evidence>
<organism evidence="14 15">
    <name type="scientific">Blastopirellula retiformator</name>
    <dbReference type="NCBI Taxonomy" id="2527970"/>
    <lineage>
        <taxon>Bacteria</taxon>
        <taxon>Pseudomonadati</taxon>
        <taxon>Planctomycetota</taxon>
        <taxon>Planctomycetia</taxon>
        <taxon>Pirellulales</taxon>
        <taxon>Pirellulaceae</taxon>
        <taxon>Blastopirellula</taxon>
    </lineage>
</organism>
<dbReference type="GO" id="GO:0006437">
    <property type="term" value="P:tyrosyl-tRNA aminoacylation"/>
    <property type="evidence" value="ECO:0007669"/>
    <property type="project" value="UniProtKB-UniRule"/>
</dbReference>
<evidence type="ECO:0000259" key="13">
    <source>
        <dbReference type="Pfam" id="PF22421"/>
    </source>
</evidence>
<evidence type="ECO:0000256" key="7">
    <source>
        <dbReference type="ARBA" id="ARBA00022917"/>
    </source>
</evidence>
<dbReference type="NCBIfam" id="TIGR00234">
    <property type="entry name" value="tyrS"/>
    <property type="match status" value="1"/>
</dbReference>
<evidence type="ECO:0000256" key="10">
    <source>
        <dbReference type="ARBA" id="ARBA00060965"/>
    </source>
</evidence>
<keyword evidence="7 11" id="KW-0648">Protein biosynthesis</keyword>
<evidence type="ECO:0000256" key="12">
    <source>
        <dbReference type="PROSITE-ProRule" id="PRU00182"/>
    </source>
</evidence>
<dbReference type="FunFam" id="1.10.240.10:FF:000001">
    <property type="entry name" value="Tyrosine--tRNA ligase"/>
    <property type="match status" value="1"/>
</dbReference>
<evidence type="ECO:0000256" key="2">
    <source>
        <dbReference type="ARBA" id="ARBA00022490"/>
    </source>
</evidence>
<dbReference type="PROSITE" id="PS50889">
    <property type="entry name" value="S4"/>
    <property type="match status" value="1"/>
</dbReference>
<dbReference type="PRINTS" id="PR01040">
    <property type="entry name" value="TRNASYNTHTYR"/>
</dbReference>
<comment type="subcellular location">
    <subcellularLocation>
        <location evidence="1 11">Cytoplasm</location>
    </subcellularLocation>
</comment>
<feature type="binding site" evidence="11">
    <location>
        <position position="258"/>
    </location>
    <ligand>
        <name>ATP</name>
        <dbReference type="ChEBI" id="CHEBI:30616"/>
    </ligand>
</feature>
<comment type="subunit">
    <text evidence="11">Homodimer.</text>
</comment>
<comment type="catalytic activity">
    <reaction evidence="9 11">
        <text>tRNA(Tyr) + L-tyrosine + ATP = L-tyrosyl-tRNA(Tyr) + AMP + diphosphate + H(+)</text>
        <dbReference type="Rhea" id="RHEA:10220"/>
        <dbReference type="Rhea" id="RHEA-COMP:9706"/>
        <dbReference type="Rhea" id="RHEA-COMP:9707"/>
        <dbReference type="ChEBI" id="CHEBI:15378"/>
        <dbReference type="ChEBI" id="CHEBI:30616"/>
        <dbReference type="ChEBI" id="CHEBI:33019"/>
        <dbReference type="ChEBI" id="CHEBI:58315"/>
        <dbReference type="ChEBI" id="CHEBI:78442"/>
        <dbReference type="ChEBI" id="CHEBI:78536"/>
        <dbReference type="ChEBI" id="CHEBI:456215"/>
        <dbReference type="EC" id="6.1.1.1"/>
    </reaction>
</comment>
<dbReference type="FunFam" id="3.10.290.10:FF:000014">
    <property type="entry name" value="Tyrosine--tRNA ligase"/>
    <property type="match status" value="1"/>
</dbReference>
<dbReference type="Proteomes" id="UP000318878">
    <property type="component" value="Unassembled WGS sequence"/>
</dbReference>
<feature type="binding site" evidence="11">
    <location>
        <position position="199"/>
    </location>
    <ligand>
        <name>L-tyrosine</name>
        <dbReference type="ChEBI" id="CHEBI:58315"/>
    </ligand>
</feature>
<gene>
    <name evidence="11 14" type="primary">tyrS</name>
    <name evidence="14" type="ORF">Enr8_42860</name>
</gene>
<keyword evidence="8 11" id="KW-0030">Aminoacyl-tRNA synthetase</keyword>
<proteinExistence type="inferred from homology"/>
<dbReference type="SUPFAM" id="SSF55174">
    <property type="entry name" value="Alpha-L RNA-binding motif"/>
    <property type="match status" value="1"/>
</dbReference>
<dbReference type="GO" id="GO:0005524">
    <property type="term" value="F:ATP binding"/>
    <property type="evidence" value="ECO:0007669"/>
    <property type="project" value="UniProtKB-UniRule"/>
</dbReference>
<feature type="binding site" evidence="11">
    <location>
        <position position="195"/>
    </location>
    <ligand>
        <name>L-tyrosine</name>
        <dbReference type="ChEBI" id="CHEBI:58315"/>
    </ligand>
</feature>
<dbReference type="AlphaFoldDB" id="A0A5C5UWP4"/>
<sequence>MAPWFLTLVGRARDDLTSRKLTMNDIFADLKWRGLIFQTTADDHLPKWLNEKPRSVYAGFDPTADSLHVGSLLPLMLLRRFQKAGHRPIALVGGATGMIGDPSGKSAERNLLSVEQLEKNVAGIKAQVSKLVDFDDSPAGAKLVNNFDWMNTFTYLEFLRDVGKHFPVNVMMAKDSVRSRLEREDAGISYTEFSYMLLQAYDFVHLSKEYDCELQIGGSDQWGNITAGTELGRRMFQKQLYGMTCPLLTKADGTKMGKTESGAIWLSADRTSPYAFYQYWVNVADDDVSKCLRFLTELEHEEIESLDKSRADEPHQRASQKRLAEHLTQLIHGDEGLATAQRATDIFFGGTIEDMNDAQLGQIFADVPSSELSRERLAGEGLGVLDAFVEAGLAKSKGEARRVVTQGGAYVNNIRAESVDQSLTEKDLASETVLVLRSGKKKYALLRFQG</sequence>
<dbReference type="GO" id="GO:0005829">
    <property type="term" value="C:cytosol"/>
    <property type="evidence" value="ECO:0007669"/>
    <property type="project" value="TreeGrafter"/>
</dbReference>
<dbReference type="Pfam" id="PF00579">
    <property type="entry name" value="tRNA-synt_1b"/>
    <property type="match status" value="1"/>
</dbReference>
<dbReference type="InterPro" id="IPR024088">
    <property type="entry name" value="Tyr-tRNA-ligase_bac-type"/>
</dbReference>
<dbReference type="GO" id="GO:0042803">
    <property type="term" value="F:protein homodimerization activity"/>
    <property type="evidence" value="ECO:0007669"/>
    <property type="project" value="UniProtKB-ARBA"/>
</dbReference>
<evidence type="ECO:0000256" key="8">
    <source>
        <dbReference type="ARBA" id="ARBA00023146"/>
    </source>
</evidence>
<dbReference type="GO" id="GO:0004831">
    <property type="term" value="F:tyrosine-tRNA ligase activity"/>
    <property type="evidence" value="ECO:0007669"/>
    <property type="project" value="UniProtKB-UniRule"/>
</dbReference>
<evidence type="ECO:0000256" key="1">
    <source>
        <dbReference type="ARBA" id="ARBA00004496"/>
    </source>
</evidence>
<feature type="short sequence motif" description="'HIGH' region" evidence="11">
    <location>
        <begin position="62"/>
        <end position="71"/>
    </location>
</feature>
<dbReference type="Gene3D" id="3.40.50.620">
    <property type="entry name" value="HUPs"/>
    <property type="match status" value="1"/>
</dbReference>
<evidence type="ECO:0000256" key="5">
    <source>
        <dbReference type="ARBA" id="ARBA00022840"/>
    </source>
</evidence>
<evidence type="ECO:0000313" key="15">
    <source>
        <dbReference type="Proteomes" id="UP000318878"/>
    </source>
</evidence>
<evidence type="ECO:0000313" key="14">
    <source>
        <dbReference type="EMBL" id="TWT30761.1"/>
    </source>
</evidence>
<dbReference type="Gene3D" id="1.10.240.10">
    <property type="entry name" value="Tyrosyl-Transfer RNA Synthetase"/>
    <property type="match status" value="1"/>
</dbReference>
<keyword evidence="2 11" id="KW-0963">Cytoplasm</keyword>
<evidence type="ECO:0000256" key="9">
    <source>
        <dbReference type="ARBA" id="ARBA00048248"/>
    </source>
</evidence>
<dbReference type="EMBL" id="SJPF01000005">
    <property type="protein sequence ID" value="TWT30761.1"/>
    <property type="molecule type" value="Genomic_DNA"/>
</dbReference>
<evidence type="ECO:0000256" key="3">
    <source>
        <dbReference type="ARBA" id="ARBA00022598"/>
    </source>
</evidence>
<dbReference type="InterPro" id="IPR054608">
    <property type="entry name" value="SYY-like_C"/>
</dbReference>
<keyword evidence="5 11" id="KW-0067">ATP-binding</keyword>
<feature type="domain" description="Tyrosine--tRNA ligase SYY-like C-terminal" evidence="13">
    <location>
        <begin position="360"/>
        <end position="446"/>
    </location>
</feature>
<accession>A0A5C5UWP4</accession>
<feature type="short sequence motif" description="'KMSKS' region" evidence="11">
    <location>
        <begin position="255"/>
        <end position="259"/>
    </location>
</feature>
<dbReference type="Pfam" id="PF22421">
    <property type="entry name" value="SYY_C-terminal"/>
    <property type="match status" value="1"/>
</dbReference>
<comment type="similarity">
    <text evidence="10 11">Belongs to the class-I aminoacyl-tRNA synthetase family. TyrS type 1 subfamily.</text>
</comment>
<evidence type="ECO:0000256" key="6">
    <source>
        <dbReference type="ARBA" id="ARBA00022884"/>
    </source>
</evidence>
<comment type="function">
    <text evidence="11">Catalyzes the attachment of tyrosine to tRNA(Tyr) in a two-step reaction: tyrosine is first activated by ATP to form Tyr-AMP and then transferred to the acceptor end of tRNA(Tyr).</text>
</comment>
<dbReference type="InterPro" id="IPR002305">
    <property type="entry name" value="aa-tRNA-synth_Ic"/>
</dbReference>
<dbReference type="PANTHER" id="PTHR11766:SF0">
    <property type="entry name" value="TYROSINE--TRNA LIGASE, MITOCHONDRIAL"/>
    <property type="match status" value="1"/>
</dbReference>
<dbReference type="PANTHER" id="PTHR11766">
    <property type="entry name" value="TYROSYL-TRNA SYNTHETASE"/>
    <property type="match status" value="1"/>
</dbReference>
<dbReference type="InterPro" id="IPR014729">
    <property type="entry name" value="Rossmann-like_a/b/a_fold"/>
</dbReference>
<reference evidence="14 15" key="1">
    <citation type="submission" date="2019-02" db="EMBL/GenBank/DDBJ databases">
        <title>Deep-cultivation of Planctomycetes and their phenomic and genomic characterization uncovers novel biology.</title>
        <authorList>
            <person name="Wiegand S."/>
            <person name="Jogler M."/>
            <person name="Boedeker C."/>
            <person name="Pinto D."/>
            <person name="Vollmers J."/>
            <person name="Rivas-Marin E."/>
            <person name="Kohn T."/>
            <person name="Peeters S.H."/>
            <person name="Heuer A."/>
            <person name="Rast P."/>
            <person name="Oberbeckmann S."/>
            <person name="Bunk B."/>
            <person name="Jeske O."/>
            <person name="Meyerdierks A."/>
            <person name="Storesund J.E."/>
            <person name="Kallscheuer N."/>
            <person name="Luecker S."/>
            <person name="Lage O.M."/>
            <person name="Pohl T."/>
            <person name="Merkel B.J."/>
            <person name="Hornburger P."/>
            <person name="Mueller R.-W."/>
            <person name="Bruemmer F."/>
            <person name="Labrenz M."/>
            <person name="Spormann A.M."/>
            <person name="Op Den Camp H."/>
            <person name="Overmann J."/>
            <person name="Amann R."/>
            <person name="Jetten M.S.M."/>
            <person name="Mascher T."/>
            <person name="Medema M.H."/>
            <person name="Devos D.P."/>
            <person name="Kaster A.-K."/>
            <person name="Ovreas L."/>
            <person name="Rohde M."/>
            <person name="Galperin M.Y."/>
            <person name="Jogler C."/>
        </authorList>
    </citation>
    <scope>NUCLEOTIDE SEQUENCE [LARGE SCALE GENOMIC DNA]</scope>
    <source>
        <strain evidence="14 15">Enr8</strain>
    </source>
</reference>
<protein>
    <recommendedName>
        <fullName evidence="11">Tyrosine--tRNA ligase</fullName>
        <ecNumber evidence="11">6.1.1.1</ecNumber>
    </recommendedName>
    <alternativeName>
        <fullName evidence="11">Tyrosyl-tRNA synthetase</fullName>
        <shortName evidence="11">TyrRS</shortName>
    </alternativeName>
</protein>
<keyword evidence="15" id="KW-1185">Reference proteome</keyword>
<comment type="caution">
    <text evidence="14">The sequence shown here is derived from an EMBL/GenBank/DDBJ whole genome shotgun (WGS) entry which is preliminary data.</text>
</comment>
<feature type="binding site" evidence="11">
    <location>
        <position position="57"/>
    </location>
    <ligand>
        <name>L-tyrosine</name>
        <dbReference type="ChEBI" id="CHEBI:58315"/>
    </ligand>
</feature>
<keyword evidence="3 11" id="KW-0436">Ligase</keyword>
<dbReference type="GO" id="GO:0003723">
    <property type="term" value="F:RNA binding"/>
    <property type="evidence" value="ECO:0007669"/>
    <property type="project" value="UniProtKB-KW"/>
</dbReference>
<dbReference type="Gene3D" id="3.10.290.10">
    <property type="entry name" value="RNA-binding S4 domain"/>
    <property type="match status" value="1"/>
</dbReference>
<name>A0A5C5UWP4_9BACT</name>
<dbReference type="EC" id="6.1.1.1" evidence="11"/>
<dbReference type="CDD" id="cd00805">
    <property type="entry name" value="TyrRS_core"/>
    <property type="match status" value="1"/>
</dbReference>
<dbReference type="FunFam" id="3.40.50.620:FF:000008">
    <property type="entry name" value="Tyrosine--tRNA ligase"/>
    <property type="match status" value="1"/>
</dbReference>
<keyword evidence="4 11" id="KW-0547">Nucleotide-binding</keyword>